<organism evidence="1 2">
    <name type="scientific">Streptomyces similanensis</name>
    <dbReference type="NCBI Taxonomy" id="1274988"/>
    <lineage>
        <taxon>Bacteria</taxon>
        <taxon>Bacillati</taxon>
        <taxon>Actinomycetota</taxon>
        <taxon>Actinomycetes</taxon>
        <taxon>Kitasatosporales</taxon>
        <taxon>Streptomycetaceae</taxon>
        <taxon>Streptomyces</taxon>
    </lineage>
</organism>
<dbReference type="EMBL" id="BAABKC010000128">
    <property type="protein sequence ID" value="GAA5078756.1"/>
    <property type="molecule type" value="Genomic_DNA"/>
</dbReference>
<dbReference type="Proteomes" id="UP001500124">
    <property type="component" value="Unassembled WGS sequence"/>
</dbReference>
<accession>A0ABP9LLN4</accession>
<gene>
    <name evidence="1" type="ORF">GCM10023336_70760</name>
</gene>
<evidence type="ECO:0000313" key="2">
    <source>
        <dbReference type="Proteomes" id="UP001500124"/>
    </source>
</evidence>
<proteinExistence type="predicted"/>
<sequence length="80" mass="9352">MREERQEALSRHGLTETQDGFELTAEGFLKASRRALGLRRQDDQEAIRILALPSDDPLRWEYCRCIQIEAYTDEVHRSGF</sequence>
<evidence type="ECO:0000313" key="1">
    <source>
        <dbReference type="EMBL" id="GAA5078756.1"/>
    </source>
</evidence>
<protein>
    <submittedName>
        <fullName evidence="1">Uncharacterized protein</fullName>
    </submittedName>
</protein>
<name>A0ABP9LLN4_9ACTN</name>
<keyword evidence="2" id="KW-1185">Reference proteome</keyword>
<comment type="caution">
    <text evidence="1">The sequence shown here is derived from an EMBL/GenBank/DDBJ whole genome shotgun (WGS) entry which is preliminary data.</text>
</comment>
<dbReference type="RefSeq" id="WP_345672129.1">
    <property type="nucleotide sequence ID" value="NZ_BAABKC010000128.1"/>
</dbReference>
<reference evidence="2" key="1">
    <citation type="journal article" date="2019" name="Int. J. Syst. Evol. Microbiol.">
        <title>The Global Catalogue of Microorganisms (GCM) 10K type strain sequencing project: providing services to taxonomists for standard genome sequencing and annotation.</title>
        <authorList>
            <consortium name="The Broad Institute Genomics Platform"/>
            <consortium name="The Broad Institute Genome Sequencing Center for Infectious Disease"/>
            <person name="Wu L."/>
            <person name="Ma J."/>
        </authorList>
    </citation>
    <scope>NUCLEOTIDE SEQUENCE [LARGE SCALE GENOMIC DNA]</scope>
    <source>
        <strain evidence="2">JCM 18410</strain>
    </source>
</reference>